<accession>A0ABQ3ZP05</accession>
<proteinExistence type="predicted"/>
<evidence type="ECO:0000256" key="1">
    <source>
        <dbReference type="SAM" id="MobiDB-lite"/>
    </source>
</evidence>
<sequence>MEEALSAYSDGRVDGFAGQRDPARAEHPVTGVDYRRGFLDGRVEVFQMMAGVRRLLEAGD</sequence>
<dbReference type="EMBL" id="BOMN01000040">
    <property type="protein sequence ID" value="GIE20304.1"/>
    <property type="molecule type" value="Genomic_DNA"/>
</dbReference>
<feature type="region of interest" description="Disordered" evidence="1">
    <location>
        <begin position="1"/>
        <end position="24"/>
    </location>
</feature>
<evidence type="ECO:0000313" key="2">
    <source>
        <dbReference type="EMBL" id="GIE20304.1"/>
    </source>
</evidence>
<comment type="caution">
    <text evidence="2">The sequence shown here is derived from an EMBL/GenBank/DDBJ whole genome shotgun (WGS) entry which is preliminary data.</text>
</comment>
<gene>
    <name evidence="2" type="ORF">Ahu01nite_034060</name>
</gene>
<keyword evidence="3" id="KW-1185">Reference proteome</keyword>
<name>A0ABQ3ZP05_9ACTN</name>
<reference evidence="2 3" key="1">
    <citation type="submission" date="2021-01" db="EMBL/GenBank/DDBJ databases">
        <title>Whole genome shotgun sequence of Actinoplanes humidus NBRC 14915.</title>
        <authorList>
            <person name="Komaki H."/>
            <person name="Tamura T."/>
        </authorList>
    </citation>
    <scope>NUCLEOTIDE SEQUENCE [LARGE SCALE GENOMIC DNA]</scope>
    <source>
        <strain evidence="2 3">NBRC 14915</strain>
    </source>
</reference>
<dbReference type="Proteomes" id="UP000603200">
    <property type="component" value="Unassembled WGS sequence"/>
</dbReference>
<organism evidence="2 3">
    <name type="scientific">Winogradskya humida</name>
    <dbReference type="NCBI Taxonomy" id="113566"/>
    <lineage>
        <taxon>Bacteria</taxon>
        <taxon>Bacillati</taxon>
        <taxon>Actinomycetota</taxon>
        <taxon>Actinomycetes</taxon>
        <taxon>Micromonosporales</taxon>
        <taxon>Micromonosporaceae</taxon>
        <taxon>Winogradskya</taxon>
    </lineage>
</organism>
<evidence type="ECO:0000313" key="3">
    <source>
        <dbReference type="Proteomes" id="UP000603200"/>
    </source>
</evidence>
<dbReference type="RefSeq" id="WP_203837473.1">
    <property type="nucleotide sequence ID" value="NZ_BAAATV010000007.1"/>
</dbReference>
<protein>
    <submittedName>
        <fullName evidence="2">Uncharacterized protein</fullName>
    </submittedName>
</protein>